<dbReference type="OrthoDB" id="2430277at2759"/>
<sequence length="333" mass="34203">MDSALLSQIQKGRKLKKAVTNDRSAPIITPSKANGPASGGGMARPPVPGMTQAPPSIPHIASAPAPVSSGPQLGGLFVNGMPTLRKTRGAAVDTGRNMSSPSLPSTPPSAPPIAPPSAPPSAPSVIKSTTHHNTLPRGFKVPPVPGRALPKPSSPTPPVAPPPPVALGVPPKTQASLAPQGRSRSNSSPQRPIPPPPPPRMAPSPPASPNVPRAGLTVPPAFPPGRPRASSASAPNVPPMPPPLPGGTQKNNVRPTGGASAPRSPLPPPPMAKPSAAPFSRPTINFPLTEGGKYTFRPLSELPKPRSFTKSRHVYPSGEFRGNAYPLNYDKIY</sequence>
<dbReference type="PROSITE" id="PS51082">
    <property type="entry name" value="WH2"/>
    <property type="match status" value="1"/>
</dbReference>
<feature type="compositionally biased region" description="Pro residues" evidence="1">
    <location>
        <begin position="104"/>
        <end position="122"/>
    </location>
</feature>
<feature type="domain" description="WH2" evidence="2">
    <location>
        <begin position="1"/>
        <end position="18"/>
    </location>
</feature>
<reference evidence="3" key="1">
    <citation type="journal article" date="2020" name="Microb. Genom.">
        <title>Genetic diversity of clinical and environmental Mucorales isolates obtained from an investigation of mucormycosis cases among solid organ transplant recipients.</title>
        <authorList>
            <person name="Nguyen M.H."/>
            <person name="Kaul D."/>
            <person name="Muto C."/>
            <person name="Cheng S.J."/>
            <person name="Richter R.A."/>
            <person name="Bruno V.M."/>
            <person name="Liu G."/>
            <person name="Beyhan S."/>
            <person name="Sundermann A.J."/>
            <person name="Mounaud S."/>
            <person name="Pasculle A.W."/>
            <person name="Nierman W.C."/>
            <person name="Driscoll E."/>
            <person name="Cumbie R."/>
            <person name="Clancy C.J."/>
            <person name="Dupont C.L."/>
        </authorList>
    </citation>
    <scope>NUCLEOTIDE SEQUENCE</scope>
    <source>
        <strain evidence="3">GL16</strain>
    </source>
</reference>
<feature type="compositionally biased region" description="Low complexity" evidence="1">
    <location>
        <begin position="58"/>
        <end position="69"/>
    </location>
</feature>
<dbReference type="PRINTS" id="PR01217">
    <property type="entry name" value="PRICHEXTENSN"/>
</dbReference>
<feature type="compositionally biased region" description="Polar residues" evidence="1">
    <location>
        <begin position="1"/>
        <end position="10"/>
    </location>
</feature>
<dbReference type="InterPro" id="IPR003124">
    <property type="entry name" value="WH2_dom"/>
</dbReference>
<feature type="compositionally biased region" description="Low complexity" evidence="1">
    <location>
        <begin position="166"/>
        <end position="190"/>
    </location>
</feature>
<gene>
    <name evidence="3" type="ORF">G6F51_005014</name>
</gene>
<feature type="compositionally biased region" description="Pro residues" evidence="1">
    <location>
        <begin position="191"/>
        <end position="209"/>
    </location>
</feature>
<dbReference type="GO" id="GO:0003779">
    <property type="term" value="F:actin binding"/>
    <property type="evidence" value="ECO:0007669"/>
    <property type="project" value="InterPro"/>
</dbReference>
<evidence type="ECO:0000313" key="4">
    <source>
        <dbReference type="Proteomes" id="UP000717996"/>
    </source>
</evidence>
<proteinExistence type="predicted"/>
<comment type="caution">
    <text evidence="3">The sequence shown here is derived from an EMBL/GenBank/DDBJ whole genome shotgun (WGS) entry which is preliminary data.</text>
</comment>
<evidence type="ECO:0000256" key="1">
    <source>
        <dbReference type="SAM" id="MobiDB-lite"/>
    </source>
</evidence>
<accession>A0A9P6YEB8</accession>
<name>A0A9P6YEB8_RHIOR</name>
<dbReference type="Pfam" id="PF02205">
    <property type="entry name" value="WH2"/>
    <property type="match status" value="1"/>
</dbReference>
<dbReference type="Proteomes" id="UP000717996">
    <property type="component" value="Unassembled WGS sequence"/>
</dbReference>
<evidence type="ECO:0000259" key="2">
    <source>
        <dbReference type="PROSITE" id="PS51082"/>
    </source>
</evidence>
<dbReference type="OMA" id="QWQHNAT"/>
<feature type="region of interest" description="Disordered" evidence="1">
    <location>
        <begin position="1"/>
        <end position="320"/>
    </location>
</feature>
<protein>
    <recommendedName>
        <fullName evidence="2">WH2 domain-containing protein</fullName>
    </recommendedName>
</protein>
<feature type="compositionally biased region" description="Pro residues" evidence="1">
    <location>
        <begin position="152"/>
        <end position="165"/>
    </location>
</feature>
<evidence type="ECO:0000313" key="3">
    <source>
        <dbReference type="EMBL" id="KAG1546209.1"/>
    </source>
</evidence>
<dbReference type="AlphaFoldDB" id="A0A9P6YEB8"/>
<organism evidence="3 4">
    <name type="scientific">Rhizopus oryzae</name>
    <name type="common">Mucormycosis agent</name>
    <name type="synonym">Rhizopus arrhizus var. delemar</name>
    <dbReference type="NCBI Taxonomy" id="64495"/>
    <lineage>
        <taxon>Eukaryota</taxon>
        <taxon>Fungi</taxon>
        <taxon>Fungi incertae sedis</taxon>
        <taxon>Mucoromycota</taxon>
        <taxon>Mucoromycotina</taxon>
        <taxon>Mucoromycetes</taxon>
        <taxon>Mucorales</taxon>
        <taxon>Mucorineae</taxon>
        <taxon>Rhizopodaceae</taxon>
        <taxon>Rhizopus</taxon>
    </lineage>
</organism>
<dbReference type="EMBL" id="JAANIT010000587">
    <property type="protein sequence ID" value="KAG1546209.1"/>
    <property type="molecule type" value="Genomic_DNA"/>
</dbReference>
<feature type="compositionally biased region" description="Pro residues" evidence="1">
    <location>
        <begin position="236"/>
        <end position="245"/>
    </location>
</feature>